<name>A0ABX5X196_9GAMM</name>
<keyword evidence="2" id="KW-0732">Signal</keyword>
<dbReference type="Pfam" id="PF05960">
    <property type="entry name" value="DUF885"/>
    <property type="match status" value="1"/>
</dbReference>
<dbReference type="EMBL" id="CP041614">
    <property type="protein sequence ID" value="QDO85115.1"/>
    <property type="molecule type" value="Genomic_DNA"/>
</dbReference>
<keyword evidence="4" id="KW-1185">Reference proteome</keyword>
<organism evidence="3 4">
    <name type="scientific">Shewanella psychropiezotolerans</name>
    <dbReference type="NCBI Taxonomy" id="2593655"/>
    <lineage>
        <taxon>Bacteria</taxon>
        <taxon>Pseudomonadati</taxon>
        <taxon>Pseudomonadota</taxon>
        <taxon>Gammaproteobacteria</taxon>
        <taxon>Alteromonadales</taxon>
        <taxon>Shewanellaceae</taxon>
        <taxon>Shewanella</taxon>
    </lineage>
</organism>
<proteinExistence type="predicted"/>
<feature type="signal peptide" evidence="2">
    <location>
        <begin position="1"/>
        <end position="24"/>
    </location>
</feature>
<gene>
    <name evidence="3" type="ORF">FM037_20085</name>
</gene>
<feature type="coiled-coil region" evidence="1">
    <location>
        <begin position="157"/>
        <end position="184"/>
    </location>
</feature>
<protein>
    <submittedName>
        <fullName evidence="3">DUF885 domain-containing protein</fullName>
    </submittedName>
</protein>
<accession>A0ABX5X196</accession>
<evidence type="ECO:0000313" key="3">
    <source>
        <dbReference type="EMBL" id="QDO85115.1"/>
    </source>
</evidence>
<keyword evidence="1" id="KW-0175">Coiled coil</keyword>
<dbReference type="PANTHER" id="PTHR33361">
    <property type="entry name" value="GLR0591 PROTEIN"/>
    <property type="match status" value="1"/>
</dbReference>
<dbReference type="InterPro" id="IPR010281">
    <property type="entry name" value="DUF885"/>
</dbReference>
<reference evidence="3 4" key="1">
    <citation type="submission" date="2019-07" db="EMBL/GenBank/DDBJ databases">
        <title>Shewanella sp. YLB-06 whole genomic sequence.</title>
        <authorList>
            <person name="Yu L."/>
        </authorList>
    </citation>
    <scope>NUCLEOTIDE SEQUENCE [LARGE SCALE GENOMIC DNA]</scope>
    <source>
        <strain evidence="3 4">YLB-06</strain>
    </source>
</reference>
<dbReference type="PANTHER" id="PTHR33361:SF2">
    <property type="entry name" value="DUF885 DOMAIN-CONTAINING PROTEIN"/>
    <property type="match status" value="1"/>
</dbReference>
<evidence type="ECO:0000313" key="4">
    <source>
        <dbReference type="Proteomes" id="UP000315947"/>
    </source>
</evidence>
<feature type="chain" id="PRO_5046404831" evidence="2">
    <location>
        <begin position="25"/>
        <end position="624"/>
    </location>
</feature>
<sequence>MFKKLLKYSGLVLLIILVSASAFAAHEWFAKKPVMFRAFLDRTLIKIAFESPETLTSLGFLESVGINGHNAELDDDRPEKADELFAQLEGIQRILLTYDDASLDENELLTKEIALYLLSFSDDAKAFRYHNYPVNQLFGIQNGYPSFMESQHQVNSIEDAEHYLSRLQKVKVKFEQNLQGLRIREQKGIIPPRFVIERVLTEMNGFVDTPIKENILYTSLQSKLAEVGDIPIQEQARILLAAQERIRDYVHPAYALFIDYFSELEAKAGTDDGIWHLPDGESAYRLSLKFFTTTDYTPDEIHTMGLSEVARLQSEILAILESEGYGVDDGFFAAIETMAADPKFYYEDSDEGREQILLDYQKILDEINMGLDDAFRIRPQAGMEVVRIPKFKEKTAPGAYYQQPALDGSRPGRFFANLYDIKATPKYSMRTLAYHEAIPGHHFQVAVAMELENMPFIRKMAPFTAYSEGWALYSEQVAWELGFQDDPFDNIGRLQAELFRGVRLVVDTGIHHKRWTREEAIEYMKLNTGMADSDVVSEIERYIVMPGQATSYKVGMMKILSLREKAKLALGDKFNLRDFHDVVLKNGAVPLDILERLVDRYIYTQATSKFSFQSSRRIAGQGSD</sequence>
<evidence type="ECO:0000256" key="1">
    <source>
        <dbReference type="SAM" id="Coils"/>
    </source>
</evidence>
<dbReference type="Proteomes" id="UP000315947">
    <property type="component" value="Chromosome"/>
</dbReference>
<evidence type="ECO:0000256" key="2">
    <source>
        <dbReference type="SAM" id="SignalP"/>
    </source>
</evidence>
<dbReference type="RefSeq" id="WP_144047460.1">
    <property type="nucleotide sequence ID" value="NZ_CP041614.1"/>
</dbReference>